<sequence length="509" mass="56541">MLELRRRLSYVCAASALNESNESQSNTDISRTGPEKCTKEGRLYVKSDTSSTSTQGAIKKRIRYRQKSSQSRILPDTDEEEDNLEQKRNTHKKLVRTRSISEGSTNTTEDYYKDQNQKNEIIVDESLIQKVVVPTHSNILNITSSEDFTSKPSDSPVTLFVKTTRKLFTPIVESGLSEKINEETTPSIKSNESSHVEDSAIKVTPENKQLEEEKGFEPPQDNLSESSFTPTNMIPVLHLPPLPASPVTQKKTSKDISPSIKLMLAKYNQKISEQDSPSGKSGGSSGSASPVAWRSPASERRVKAQTERYQEELNKLSPLLGERREIQKAASVGYLHKQVIVPVKSNASENNRNILKSSSVSALAVKHIEVETKKQTFSQCSNETKTALNITIDKNSENLELHHSPEIRLQKLQKAKEEFLKSVPASVKTSGFTHITSEEPIRFPTKNRLSQISVGSESSYESACTGLIKSASAGMINIDADVYKQFNPEVHGGGYVSLPRCTKKQKQVT</sequence>
<dbReference type="Proteomes" id="UP000292052">
    <property type="component" value="Unassembled WGS sequence"/>
</dbReference>
<feature type="region of interest" description="Disordered" evidence="1">
    <location>
        <begin position="179"/>
        <end position="256"/>
    </location>
</feature>
<feature type="compositionally biased region" description="Polar residues" evidence="1">
    <location>
        <begin position="47"/>
        <end position="56"/>
    </location>
</feature>
<feature type="compositionally biased region" description="Polar residues" evidence="1">
    <location>
        <begin position="98"/>
        <end position="109"/>
    </location>
</feature>
<dbReference type="EMBL" id="QDEB01011128">
    <property type="protein sequence ID" value="RZC42079.1"/>
    <property type="molecule type" value="Genomic_DNA"/>
</dbReference>
<gene>
    <name evidence="2" type="ORF">BDFB_008551</name>
</gene>
<feature type="compositionally biased region" description="Basic and acidic residues" evidence="1">
    <location>
        <begin position="297"/>
        <end position="306"/>
    </location>
</feature>
<name>A0A482WBM6_ASBVE</name>
<organism evidence="2 3">
    <name type="scientific">Asbolus verrucosus</name>
    <name type="common">Desert ironclad beetle</name>
    <dbReference type="NCBI Taxonomy" id="1661398"/>
    <lineage>
        <taxon>Eukaryota</taxon>
        <taxon>Metazoa</taxon>
        <taxon>Ecdysozoa</taxon>
        <taxon>Arthropoda</taxon>
        <taxon>Hexapoda</taxon>
        <taxon>Insecta</taxon>
        <taxon>Pterygota</taxon>
        <taxon>Neoptera</taxon>
        <taxon>Endopterygota</taxon>
        <taxon>Coleoptera</taxon>
        <taxon>Polyphaga</taxon>
        <taxon>Cucujiformia</taxon>
        <taxon>Tenebrionidae</taxon>
        <taxon>Pimeliinae</taxon>
        <taxon>Asbolus</taxon>
    </lineage>
</organism>
<feature type="region of interest" description="Disordered" evidence="1">
    <location>
        <begin position="46"/>
        <end position="110"/>
    </location>
</feature>
<reference evidence="2 3" key="1">
    <citation type="submission" date="2017-03" db="EMBL/GenBank/DDBJ databases">
        <title>Genome of the blue death feigning beetle - Asbolus verrucosus.</title>
        <authorList>
            <person name="Rider S.D."/>
        </authorList>
    </citation>
    <scope>NUCLEOTIDE SEQUENCE [LARGE SCALE GENOMIC DNA]</scope>
    <source>
        <strain evidence="2">Butters</strain>
        <tissue evidence="2">Head and leg muscle</tissue>
    </source>
</reference>
<feature type="region of interest" description="Disordered" evidence="1">
    <location>
        <begin position="270"/>
        <end position="306"/>
    </location>
</feature>
<keyword evidence="3" id="KW-1185">Reference proteome</keyword>
<evidence type="ECO:0000256" key="1">
    <source>
        <dbReference type="SAM" id="MobiDB-lite"/>
    </source>
</evidence>
<comment type="caution">
    <text evidence="2">The sequence shown here is derived from an EMBL/GenBank/DDBJ whole genome shotgun (WGS) entry which is preliminary data.</text>
</comment>
<evidence type="ECO:0000313" key="2">
    <source>
        <dbReference type="EMBL" id="RZC42079.1"/>
    </source>
</evidence>
<dbReference type="OrthoDB" id="8191083at2759"/>
<evidence type="ECO:0000313" key="3">
    <source>
        <dbReference type="Proteomes" id="UP000292052"/>
    </source>
</evidence>
<feature type="compositionally biased region" description="Polar residues" evidence="1">
    <location>
        <begin position="221"/>
        <end position="232"/>
    </location>
</feature>
<protein>
    <submittedName>
        <fullName evidence="2">Uncharacterized protein</fullName>
    </submittedName>
</protein>
<dbReference type="AlphaFoldDB" id="A0A482WBM6"/>
<dbReference type="STRING" id="1661398.A0A482WBM6"/>
<accession>A0A482WBM6</accession>
<proteinExistence type="predicted"/>